<dbReference type="GO" id="GO:0008233">
    <property type="term" value="F:peptidase activity"/>
    <property type="evidence" value="ECO:0007669"/>
    <property type="project" value="UniProtKB-KW"/>
</dbReference>
<feature type="domain" description="Phage capsid-like C-terminal" evidence="6">
    <location>
        <begin position="362"/>
        <end position="608"/>
    </location>
</feature>
<dbReference type="Gene3D" id="3.30.2400.10">
    <property type="entry name" value="Major capsid protein gp5"/>
    <property type="match status" value="1"/>
</dbReference>
<feature type="compositionally biased region" description="Acidic residues" evidence="4">
    <location>
        <begin position="227"/>
        <end position="251"/>
    </location>
</feature>
<evidence type="ECO:0000256" key="1">
    <source>
        <dbReference type="ARBA" id="ARBA00022612"/>
    </source>
</evidence>
<evidence type="ECO:0000259" key="5">
    <source>
        <dbReference type="Pfam" id="PF04586"/>
    </source>
</evidence>
<evidence type="ECO:0000313" key="7">
    <source>
        <dbReference type="EMBL" id="CNH81044.1"/>
    </source>
</evidence>
<name>A0A0T9PT75_9GAMM</name>
<evidence type="ECO:0000259" key="6">
    <source>
        <dbReference type="Pfam" id="PF05065"/>
    </source>
</evidence>
<organism evidence="7 8">
    <name type="scientific">Yersinia pekkanenii</name>
    <dbReference type="NCBI Taxonomy" id="1288385"/>
    <lineage>
        <taxon>Bacteria</taxon>
        <taxon>Pseudomonadati</taxon>
        <taxon>Pseudomonadota</taxon>
        <taxon>Gammaproteobacteria</taxon>
        <taxon>Enterobacterales</taxon>
        <taxon>Yersiniaceae</taxon>
        <taxon>Yersinia</taxon>
    </lineage>
</organism>
<keyword evidence="3" id="KW-0378">Hydrolase</keyword>
<dbReference type="GO" id="GO:0006508">
    <property type="term" value="P:proteolysis"/>
    <property type="evidence" value="ECO:0007669"/>
    <property type="project" value="UniProtKB-KW"/>
</dbReference>
<feature type="domain" description="Prohead serine protease" evidence="5">
    <location>
        <begin position="55"/>
        <end position="153"/>
    </location>
</feature>
<gene>
    <name evidence="7" type="ORF">ERS008529_02182</name>
</gene>
<accession>A0A0T9PT75</accession>
<dbReference type="InterPro" id="IPR054612">
    <property type="entry name" value="Phage_capsid-like_C"/>
</dbReference>
<dbReference type="AlphaFoldDB" id="A0A0T9PT75"/>
<reference evidence="8" key="1">
    <citation type="submission" date="2015-03" db="EMBL/GenBank/DDBJ databases">
        <authorList>
            <consortium name="Pathogen Informatics"/>
        </authorList>
    </citation>
    <scope>NUCLEOTIDE SEQUENCE [LARGE SCALE GENOMIC DNA]</scope>
    <source>
        <strain evidence="8">A125KOH2</strain>
    </source>
</reference>
<dbReference type="RefSeq" id="WP_049613105.1">
    <property type="nucleotide sequence ID" value="NZ_CQAZ01000017.1"/>
</dbReference>
<keyword evidence="2" id="KW-0645">Protease</keyword>
<keyword evidence="1" id="KW-1188">Viral release from host cell</keyword>
<dbReference type="Proteomes" id="UP000045840">
    <property type="component" value="Unassembled WGS sequence"/>
</dbReference>
<dbReference type="Pfam" id="PF04586">
    <property type="entry name" value="Peptidase_S78"/>
    <property type="match status" value="1"/>
</dbReference>
<proteinExistence type="predicted"/>
<sequence length="614" mass="68018">MKKLKMKKQTREINLSIDDIDTSQNTVMLAFSSEQPVTRNINGTDYNEILLHGIENVDLSRLNNKAAMLFNHDFDQHIGVIESASIDNDKIGRAIVRFSSVGLGSEKYQMVQEKTLTKVSVGYEVIDYTIDGENLLVNKWFPYEISMVSVPADDYVGIGRGRSEDEDQFNLMVAKYREEVEELIREQEDETIEEVVVDEEERNEDSEFDLMVAKYRDQIDELIREQEETESEVQDEVLDSEETETEEQEEERVEEIEAISRTLKISNVIRDKAIKEGMSVSTFKKRISNNNNNIIKDDKKMTNKFSLNDAIRSIMDGTSNNLTQGKNGTEIPFEAFERALRAGVSTTNAKGVISNEILYGSFVDVLRANSILANFPIQMYTGLTSEISIPKLTADFTNSFGFISEDGASPEVDANFESIKLVPKTFTGSVPLTRTVLKSCPQIEQIVAQSIVAGSAERLETLIMGAVVAAAVASGNVTNVTAYDYASIVEAQGKLGNVGVNFGTISAVMSPSTKSTLRNTLRGENTAAVYLLDDGDLCGVPAFDSKILAGQGDFVILGDFSNIAIGEWGSLELDMDDTTNRNKGSVIARVWADIDFKLTRPEAFQVIRIQAAGK</sequence>
<evidence type="ECO:0000256" key="2">
    <source>
        <dbReference type="ARBA" id="ARBA00022670"/>
    </source>
</evidence>
<feature type="region of interest" description="Disordered" evidence="4">
    <location>
        <begin position="226"/>
        <end position="251"/>
    </location>
</feature>
<dbReference type="EMBL" id="CQAZ01000017">
    <property type="protein sequence ID" value="CNH81044.1"/>
    <property type="molecule type" value="Genomic_DNA"/>
</dbReference>
<dbReference type="Pfam" id="PF05065">
    <property type="entry name" value="Phage_capsid"/>
    <property type="match status" value="1"/>
</dbReference>
<evidence type="ECO:0000256" key="3">
    <source>
        <dbReference type="ARBA" id="ARBA00022801"/>
    </source>
</evidence>
<protein>
    <submittedName>
        <fullName evidence="7">Predicted phage phi-C31 gp36 major capsid-like protein</fullName>
    </submittedName>
</protein>
<evidence type="ECO:0000256" key="4">
    <source>
        <dbReference type="SAM" id="MobiDB-lite"/>
    </source>
</evidence>
<evidence type="ECO:0000313" key="8">
    <source>
        <dbReference type="Proteomes" id="UP000045840"/>
    </source>
</evidence>
<dbReference type="SUPFAM" id="SSF56563">
    <property type="entry name" value="Major capsid protein gp5"/>
    <property type="match status" value="1"/>
</dbReference>
<dbReference type="InterPro" id="IPR054613">
    <property type="entry name" value="Peptidase_S78_dom"/>
</dbReference>